<dbReference type="AlphaFoldDB" id="A0A0B2A8B8"/>
<keyword evidence="5" id="KW-1185">Reference proteome</keyword>
<dbReference type="PRINTS" id="PR00080">
    <property type="entry name" value="SDRFAMILY"/>
</dbReference>
<dbReference type="STRING" id="1348253.LK09_10085"/>
<dbReference type="Gene3D" id="3.40.50.720">
    <property type="entry name" value="NAD(P)-binding Rossmann-like Domain"/>
    <property type="match status" value="1"/>
</dbReference>
<reference evidence="4 5" key="1">
    <citation type="submission" date="2014-11" db="EMBL/GenBank/DDBJ databases">
        <title>Genome sequence of Microbacterium mangrovi MUSC 115(T).</title>
        <authorList>
            <person name="Lee L.-H."/>
        </authorList>
    </citation>
    <scope>NUCLEOTIDE SEQUENCE [LARGE SCALE GENOMIC DNA]</scope>
    <source>
        <strain evidence="4 5">MUSC 115</strain>
    </source>
</reference>
<dbReference type="GO" id="GO:0006633">
    <property type="term" value="P:fatty acid biosynthetic process"/>
    <property type="evidence" value="ECO:0007669"/>
    <property type="project" value="TreeGrafter"/>
</dbReference>
<evidence type="ECO:0000259" key="3">
    <source>
        <dbReference type="SMART" id="SM00822"/>
    </source>
</evidence>
<evidence type="ECO:0000313" key="4">
    <source>
        <dbReference type="EMBL" id="KHK97871.1"/>
    </source>
</evidence>
<dbReference type="GO" id="GO:0016616">
    <property type="term" value="F:oxidoreductase activity, acting on the CH-OH group of donors, NAD or NADP as acceptor"/>
    <property type="evidence" value="ECO:0007669"/>
    <property type="project" value="TreeGrafter"/>
</dbReference>
<comment type="similarity">
    <text evidence="1">Belongs to the short-chain dehydrogenases/reductases (SDR) family.</text>
</comment>
<dbReference type="Proteomes" id="UP000031030">
    <property type="component" value="Unassembled WGS sequence"/>
</dbReference>
<dbReference type="EMBL" id="JTDK01000008">
    <property type="protein sequence ID" value="KHK97871.1"/>
    <property type="molecule type" value="Genomic_DNA"/>
</dbReference>
<gene>
    <name evidence="4" type="ORF">LK09_10085</name>
</gene>
<name>A0A0B2A8B8_9MICO</name>
<feature type="domain" description="Ketoreductase" evidence="3">
    <location>
        <begin position="12"/>
        <end position="199"/>
    </location>
</feature>
<dbReference type="SMART" id="SM00822">
    <property type="entry name" value="PKS_KR"/>
    <property type="match status" value="1"/>
</dbReference>
<dbReference type="Pfam" id="PF13561">
    <property type="entry name" value="adh_short_C2"/>
    <property type="match status" value="1"/>
</dbReference>
<evidence type="ECO:0000256" key="2">
    <source>
        <dbReference type="ARBA" id="ARBA00023002"/>
    </source>
</evidence>
<dbReference type="PANTHER" id="PTHR42760:SF133">
    <property type="entry name" value="3-OXOACYL-[ACYL-CARRIER-PROTEIN] REDUCTASE"/>
    <property type="match status" value="1"/>
</dbReference>
<protein>
    <recommendedName>
        <fullName evidence="3">Ketoreductase domain-containing protein</fullName>
    </recommendedName>
</protein>
<dbReference type="InterPro" id="IPR002347">
    <property type="entry name" value="SDR_fam"/>
</dbReference>
<dbReference type="GO" id="GO:0048038">
    <property type="term" value="F:quinone binding"/>
    <property type="evidence" value="ECO:0007669"/>
    <property type="project" value="TreeGrafter"/>
</dbReference>
<dbReference type="FunFam" id="3.40.50.720:FF:000173">
    <property type="entry name" value="3-oxoacyl-[acyl-carrier protein] reductase"/>
    <property type="match status" value="1"/>
</dbReference>
<accession>A0A0B2A8B8</accession>
<keyword evidence="2" id="KW-0560">Oxidoreductase</keyword>
<comment type="caution">
    <text evidence="4">The sequence shown here is derived from an EMBL/GenBank/DDBJ whole genome shotgun (WGS) entry which is preliminary data.</text>
</comment>
<evidence type="ECO:0000256" key="1">
    <source>
        <dbReference type="ARBA" id="ARBA00006484"/>
    </source>
</evidence>
<proteinExistence type="inferred from homology"/>
<dbReference type="PRINTS" id="PR00081">
    <property type="entry name" value="GDHRDH"/>
</dbReference>
<dbReference type="InterPro" id="IPR057326">
    <property type="entry name" value="KR_dom"/>
</dbReference>
<evidence type="ECO:0000313" key="5">
    <source>
        <dbReference type="Proteomes" id="UP000031030"/>
    </source>
</evidence>
<dbReference type="PANTHER" id="PTHR42760">
    <property type="entry name" value="SHORT-CHAIN DEHYDROGENASES/REDUCTASES FAMILY MEMBER"/>
    <property type="match status" value="1"/>
</dbReference>
<dbReference type="SUPFAM" id="SSF51735">
    <property type="entry name" value="NAD(P)-binding Rossmann-fold domains"/>
    <property type="match status" value="1"/>
</dbReference>
<organism evidence="4 5">
    <name type="scientific">Microbacterium mangrovi</name>
    <dbReference type="NCBI Taxonomy" id="1348253"/>
    <lineage>
        <taxon>Bacteria</taxon>
        <taxon>Bacillati</taxon>
        <taxon>Actinomycetota</taxon>
        <taxon>Actinomycetes</taxon>
        <taxon>Micrococcales</taxon>
        <taxon>Microbacteriaceae</taxon>
        <taxon>Microbacterium</taxon>
    </lineage>
</organism>
<dbReference type="InterPro" id="IPR036291">
    <property type="entry name" value="NAD(P)-bd_dom_sf"/>
</dbReference>
<sequence length="257" mass="26368">MTPPSEGFTTRRVAVVTGGAAGIGLAIAQRLARDGFAVGIIGRTPGTAALAANSIVADGGVARGYDADVSDRAQVDAAMAEIREDFGPVGVIVANAAMAPQRAFLDMTLDEWNMILEINLTGTFNTVQSALPDLIEQGWGRVILISSSSAQRGAPNMAHYAASKGGQLALTKALAVEFARTGITVNTVVPSSIDTPSVEKKRAEGKIPSAEDMAKYIPVGRTGRGADIAGAVSYLAADETSFVTGQTISVNGGSFIG</sequence>